<proteinExistence type="inferred from homology"/>
<evidence type="ECO:0000313" key="7">
    <source>
        <dbReference type="Proteomes" id="UP000274822"/>
    </source>
</evidence>
<dbReference type="InterPro" id="IPR005522">
    <property type="entry name" value="IPK"/>
</dbReference>
<evidence type="ECO:0000256" key="3">
    <source>
        <dbReference type="ARBA" id="ARBA00022777"/>
    </source>
</evidence>
<evidence type="ECO:0000256" key="5">
    <source>
        <dbReference type="SAM" id="MobiDB-lite"/>
    </source>
</evidence>
<dbReference type="AlphaFoldDB" id="A0A433PHL1"/>
<dbReference type="GO" id="GO:0005634">
    <property type="term" value="C:nucleus"/>
    <property type="evidence" value="ECO:0007669"/>
    <property type="project" value="TreeGrafter"/>
</dbReference>
<dbReference type="GO" id="GO:0008440">
    <property type="term" value="F:inositol-1,4,5-trisphosphate 3-kinase activity"/>
    <property type="evidence" value="ECO:0007669"/>
    <property type="project" value="TreeGrafter"/>
</dbReference>
<dbReference type="PANTHER" id="PTHR12400:SF21">
    <property type="entry name" value="KINASE"/>
    <property type="match status" value="1"/>
</dbReference>
<dbReference type="Pfam" id="PF03770">
    <property type="entry name" value="IPK"/>
    <property type="match status" value="1"/>
</dbReference>
<feature type="compositionally biased region" description="Low complexity" evidence="5">
    <location>
        <begin position="373"/>
        <end position="387"/>
    </location>
</feature>
<feature type="region of interest" description="Disordered" evidence="5">
    <location>
        <begin position="275"/>
        <end position="327"/>
    </location>
</feature>
<keyword evidence="3 4" id="KW-0418">Kinase</keyword>
<feature type="region of interest" description="Disordered" evidence="5">
    <location>
        <begin position="217"/>
        <end position="257"/>
    </location>
</feature>
<evidence type="ECO:0000256" key="1">
    <source>
        <dbReference type="ARBA" id="ARBA00007374"/>
    </source>
</evidence>
<dbReference type="GO" id="GO:0046854">
    <property type="term" value="P:phosphatidylinositol phosphate biosynthetic process"/>
    <property type="evidence" value="ECO:0007669"/>
    <property type="project" value="TreeGrafter"/>
</dbReference>
<gene>
    <name evidence="6" type="ORF">BC938DRAFT_476377</name>
</gene>
<evidence type="ECO:0000256" key="2">
    <source>
        <dbReference type="ARBA" id="ARBA00022679"/>
    </source>
</evidence>
<dbReference type="InterPro" id="IPR038286">
    <property type="entry name" value="IPK_sf"/>
</dbReference>
<reference evidence="6 7" key="1">
    <citation type="journal article" date="2018" name="New Phytol.">
        <title>Phylogenomics of Endogonaceae and evolution of mycorrhizas within Mucoromycota.</title>
        <authorList>
            <person name="Chang Y."/>
            <person name="Desiro A."/>
            <person name="Na H."/>
            <person name="Sandor L."/>
            <person name="Lipzen A."/>
            <person name="Clum A."/>
            <person name="Barry K."/>
            <person name="Grigoriev I.V."/>
            <person name="Martin F.M."/>
            <person name="Stajich J.E."/>
            <person name="Smith M.E."/>
            <person name="Bonito G."/>
            <person name="Spatafora J.W."/>
        </authorList>
    </citation>
    <scope>NUCLEOTIDE SEQUENCE [LARGE SCALE GENOMIC DNA]</scope>
    <source>
        <strain evidence="6 7">AD002</strain>
    </source>
</reference>
<keyword evidence="7" id="KW-1185">Reference proteome</keyword>
<dbReference type="GO" id="GO:0005737">
    <property type="term" value="C:cytoplasm"/>
    <property type="evidence" value="ECO:0007669"/>
    <property type="project" value="TreeGrafter"/>
</dbReference>
<accession>A0A433PHL1</accession>
<protein>
    <recommendedName>
        <fullName evidence="4">Kinase</fullName>
        <ecNumber evidence="4">2.7.-.-</ecNumber>
    </recommendedName>
</protein>
<name>A0A433PHL1_9FUNG</name>
<comment type="similarity">
    <text evidence="1 4">Belongs to the inositol phosphokinase (IPK) family.</text>
</comment>
<dbReference type="Proteomes" id="UP000274822">
    <property type="component" value="Unassembled WGS sequence"/>
</dbReference>
<dbReference type="EC" id="2.7.-.-" evidence="4"/>
<dbReference type="EMBL" id="RBNJ01023538">
    <property type="protein sequence ID" value="RUS17027.1"/>
    <property type="molecule type" value="Genomic_DNA"/>
</dbReference>
<feature type="compositionally biased region" description="Pro residues" evidence="5">
    <location>
        <begin position="363"/>
        <end position="372"/>
    </location>
</feature>
<feature type="region of interest" description="Disordered" evidence="5">
    <location>
        <begin position="353"/>
        <end position="387"/>
    </location>
</feature>
<keyword evidence="2 4" id="KW-0808">Transferase</keyword>
<sequence length="698" mass="77147">MVDWDISDCEESNFDFEDDTFYDQDDQTTSPSSSHQLFDPTSIPALPLLPFDNQVGGHASLFRFSKRAICKPVSRKEQEYYEYIEAYHPELLPFTPQYLGVLNITYRPTEDGSQVVPEVVFEKNRHFLPDWVVGGTSPPKQNPTLLLSTATVTTTTSPTHTRTFSDPTLLSPRTAKSLSGLTRRNRKLQEQVLREVFSPRALRERLKQVKGWHYSGLLGAGAGANTGGSTPPRRRHSSEHLLDDLSKQPAKTASIPTSRSFTTLAVMRNSRPVQFPLQSSPLGNAFSPPPSLSEDDEDHSSVGSLDSPELQPVDRLTTSSRRPGISETVSAPVVAKLRSGDRNEPVFAMDDIDNLSTLSPPKTFSPPPPPASSSPTPTTASSASPPISTALATPLLRTIEPSPLSSSPPAMPPIAAPSIPPPWQHLGTPNNPWSVQCYNRGLIKMRSAARQDSDKVHQFILLEDLTEGLKYPCVLDLKMGTRQYGVDATFEKMRSQTKKSEVTTSKTLGVRVCGMQVYKSDINRILFQDKYYGRSLTPQTFRQTLVEYLHNGRTVQTRHIPSLLCKLRRLARIVRALPGYRFYASSLLVIYDGDAASDHRISIRIIDFAHCATEEETRSAGAKGLGFPPSHEGPDKGYLLGLKSLIMCFEWILKTHGGEGEKVEVEAEMEEEEDPFQGLVFGEGGKDEGAGLYTSVFT</sequence>
<evidence type="ECO:0000256" key="4">
    <source>
        <dbReference type="RuleBase" id="RU363090"/>
    </source>
</evidence>
<comment type="caution">
    <text evidence="6">The sequence shown here is derived from an EMBL/GenBank/DDBJ whole genome shotgun (WGS) entry which is preliminary data.</text>
</comment>
<evidence type="ECO:0000313" key="6">
    <source>
        <dbReference type="EMBL" id="RUS17027.1"/>
    </source>
</evidence>
<dbReference type="GO" id="GO:0000824">
    <property type="term" value="F:inositol-1,4,5,6-tetrakisphosphate 3-kinase activity"/>
    <property type="evidence" value="ECO:0007669"/>
    <property type="project" value="TreeGrafter"/>
</dbReference>
<organism evidence="6 7">
    <name type="scientific">Jimgerdemannia flammicorona</name>
    <dbReference type="NCBI Taxonomy" id="994334"/>
    <lineage>
        <taxon>Eukaryota</taxon>
        <taxon>Fungi</taxon>
        <taxon>Fungi incertae sedis</taxon>
        <taxon>Mucoromycota</taxon>
        <taxon>Mucoromycotina</taxon>
        <taxon>Endogonomycetes</taxon>
        <taxon>Endogonales</taxon>
        <taxon>Endogonaceae</taxon>
        <taxon>Jimgerdemannia</taxon>
    </lineage>
</organism>
<dbReference type="GO" id="GO:0032958">
    <property type="term" value="P:inositol phosphate biosynthetic process"/>
    <property type="evidence" value="ECO:0007669"/>
    <property type="project" value="InterPro"/>
</dbReference>
<dbReference type="PANTHER" id="PTHR12400">
    <property type="entry name" value="INOSITOL POLYPHOSPHATE KINASE"/>
    <property type="match status" value="1"/>
</dbReference>
<dbReference type="SUPFAM" id="SSF56104">
    <property type="entry name" value="SAICAR synthase-like"/>
    <property type="match status" value="1"/>
</dbReference>
<dbReference type="Gene3D" id="3.30.470.160">
    <property type="entry name" value="Inositol polyphosphate kinase"/>
    <property type="match status" value="1"/>
</dbReference>